<sequence length="148" mass="16931">MNRLFNTVFENSLRMLLLLNLYEMPQTLDMLYAVDFMTQYGKTFGITNEELNGSNPFKFSEFTGRRDLVKESLRQLVLKGLVQPVETSKGMSYVISSEGEEYCAMLDSEFAMKYKEYASKTIAMIGNKSERQIISQINKLSTCIVGNN</sequence>
<dbReference type="Proteomes" id="UP000095492">
    <property type="component" value="Unassembled WGS sequence"/>
</dbReference>
<dbReference type="OrthoDB" id="1666671at2"/>
<evidence type="ECO:0000313" key="2">
    <source>
        <dbReference type="Proteomes" id="UP000095492"/>
    </source>
</evidence>
<dbReference type="AlphaFoldDB" id="A0A173VJG1"/>
<dbReference type="InterPro" id="IPR046904">
    <property type="entry name" value="ABC-3C_MC2"/>
</dbReference>
<dbReference type="EMBL" id="CYYA01000035">
    <property type="protein sequence ID" value="CUN27351.1"/>
    <property type="molecule type" value="Genomic_DNA"/>
</dbReference>
<evidence type="ECO:0000313" key="1">
    <source>
        <dbReference type="EMBL" id="CUN27351.1"/>
    </source>
</evidence>
<accession>A0A173VJG1</accession>
<dbReference type="STRING" id="39490.ERS852448_03010"/>
<gene>
    <name evidence="1" type="ORF">ERS852448_03010</name>
</gene>
<organism evidence="1 2">
    <name type="scientific">Eubacterium ramulus</name>
    <dbReference type="NCBI Taxonomy" id="39490"/>
    <lineage>
        <taxon>Bacteria</taxon>
        <taxon>Bacillati</taxon>
        <taxon>Bacillota</taxon>
        <taxon>Clostridia</taxon>
        <taxon>Eubacteriales</taxon>
        <taxon>Eubacteriaceae</taxon>
        <taxon>Eubacterium</taxon>
    </lineage>
</organism>
<proteinExistence type="predicted"/>
<name>A0A173VJG1_EUBRA</name>
<protein>
    <submittedName>
        <fullName evidence="1">Uncharacterized protein</fullName>
    </submittedName>
</protein>
<reference evidence="1 2" key="1">
    <citation type="submission" date="2015-09" db="EMBL/GenBank/DDBJ databases">
        <authorList>
            <consortium name="Pathogen Informatics"/>
        </authorList>
    </citation>
    <scope>NUCLEOTIDE SEQUENCE [LARGE SCALE GENOMIC DNA]</scope>
    <source>
        <strain evidence="1 2">2789STDY5608891</strain>
    </source>
</reference>
<dbReference type="Pfam" id="PF20288">
    <property type="entry name" value="MC2"/>
    <property type="match status" value="1"/>
</dbReference>